<evidence type="ECO:0000313" key="4">
    <source>
        <dbReference type="EMBL" id="CAG9807845.1"/>
    </source>
</evidence>
<organism evidence="4 5">
    <name type="scientific">Chironomus riparius</name>
    <dbReference type="NCBI Taxonomy" id="315576"/>
    <lineage>
        <taxon>Eukaryota</taxon>
        <taxon>Metazoa</taxon>
        <taxon>Ecdysozoa</taxon>
        <taxon>Arthropoda</taxon>
        <taxon>Hexapoda</taxon>
        <taxon>Insecta</taxon>
        <taxon>Pterygota</taxon>
        <taxon>Neoptera</taxon>
        <taxon>Endopterygota</taxon>
        <taxon>Diptera</taxon>
        <taxon>Nematocera</taxon>
        <taxon>Chironomoidea</taxon>
        <taxon>Chironomidae</taxon>
        <taxon>Chironominae</taxon>
        <taxon>Chironomus</taxon>
    </lineage>
</organism>
<keyword evidence="2" id="KW-0677">Repeat</keyword>
<reference evidence="4" key="2">
    <citation type="submission" date="2022-10" db="EMBL/GenBank/DDBJ databases">
        <authorList>
            <consortium name="ENA_rothamsted_submissions"/>
            <consortium name="culmorum"/>
            <person name="King R."/>
        </authorList>
    </citation>
    <scope>NUCLEOTIDE SEQUENCE</scope>
</reference>
<feature type="region of interest" description="Disordered" evidence="3">
    <location>
        <begin position="56"/>
        <end position="88"/>
    </location>
</feature>
<evidence type="ECO:0000256" key="3">
    <source>
        <dbReference type="SAM" id="MobiDB-lite"/>
    </source>
</evidence>
<sequence>METNGKDDLKTQFVTREGCYRLLNLSEYSRPNRVGYQSNQNSPQVRVSFVSLPANCSSQQQQQQQQQSTEKATGLNNSNGNNVNGPINAITSSTSLSSSFTNGINGIQDQSDWICFNFGKELYTYAYRGVKKAADLSKPIDKKLYKGTNPSCHDFNQTTSTNEGAPLLVGFTTGQIQLIYPGRKEQGKLFNEERLIDKTKVTCLKWLPNSPNLFLAAHSSGHLYLYNEELPCSPTIPVYQPFKCGDGYTVVTCKSKSTRNPLFKWAFGLNCATNGSSVNSSSSSSSSSTISSNSSSYSCASDNSSINEFCFSPCGTNLAIASQDGFLRVFLYETMELVGIARSYFGGFLCVCWSPDSKYIVVGGEDDLVTVYSFNERRVVARCQGHRSWVSVVAFDPYTTLTTWDQNDFSDDENQYEMSTSSNLNNNKRHRSASIRDSTLAPEKLICYRLGSVSQDTQLCLWDITEDILRPHHRVRLSTLDPTQQQQPQHNSNILNSSTQCNNKTESVQINGDCSANNSGNGDRSSTSLIIKDTIDSSISNSHIKTMNSSNSKLINCVSGSSVASDNITNDNCNNGSSSSTKKGKASLISVGNNSNTNLSATKVSLNDEKTNNHSTFNTLTQRFTNFSFGSDKSSKGSKKNFTLVGKGSGTSVDQKGNSSQNCDGNSATSTLRNKSNGSITTTYDAMKLIGTPACPRFDECPVLEPLVCKKIAHERLTALIFREDCFLTACQDGFVYTWARPHSSYLATSSPTVPHSSSTIV</sequence>
<feature type="region of interest" description="Disordered" evidence="3">
    <location>
        <begin position="412"/>
        <end position="435"/>
    </location>
</feature>
<feature type="compositionally biased region" description="Polar residues" evidence="3">
    <location>
        <begin position="650"/>
        <end position="671"/>
    </location>
</feature>
<dbReference type="InterPro" id="IPR015943">
    <property type="entry name" value="WD40/YVTN_repeat-like_dom_sf"/>
</dbReference>
<dbReference type="AlphaFoldDB" id="A0A9N9RYS5"/>
<feature type="compositionally biased region" description="Polar residues" evidence="3">
    <location>
        <begin position="416"/>
        <end position="426"/>
    </location>
</feature>
<evidence type="ECO:0000313" key="5">
    <source>
        <dbReference type="Proteomes" id="UP001153620"/>
    </source>
</evidence>
<protein>
    <recommendedName>
        <fullName evidence="6">WD repeat-containing protein 20</fullName>
    </recommendedName>
</protein>
<dbReference type="PANTHER" id="PTHR14107:SF16">
    <property type="entry name" value="AT02583P"/>
    <property type="match status" value="1"/>
</dbReference>
<proteinExistence type="predicted"/>
<dbReference type="OrthoDB" id="3367at2759"/>
<dbReference type="InterPro" id="IPR036322">
    <property type="entry name" value="WD40_repeat_dom_sf"/>
</dbReference>
<dbReference type="Proteomes" id="UP001153620">
    <property type="component" value="Chromosome 3"/>
</dbReference>
<accession>A0A9N9RYS5</accession>
<feature type="compositionally biased region" description="Low complexity" evidence="3">
    <location>
        <begin position="57"/>
        <end position="88"/>
    </location>
</feature>
<dbReference type="SMART" id="SM00320">
    <property type="entry name" value="WD40"/>
    <property type="match status" value="5"/>
</dbReference>
<keyword evidence="5" id="KW-1185">Reference proteome</keyword>
<dbReference type="Gene3D" id="2.130.10.10">
    <property type="entry name" value="YVTN repeat-like/Quinoprotein amine dehydrogenase"/>
    <property type="match status" value="2"/>
</dbReference>
<evidence type="ECO:0000256" key="1">
    <source>
        <dbReference type="ARBA" id="ARBA00022574"/>
    </source>
</evidence>
<evidence type="ECO:0000256" key="2">
    <source>
        <dbReference type="ARBA" id="ARBA00022737"/>
    </source>
</evidence>
<dbReference type="InterPro" id="IPR001680">
    <property type="entry name" value="WD40_rpt"/>
</dbReference>
<evidence type="ECO:0008006" key="6">
    <source>
        <dbReference type="Google" id="ProtNLM"/>
    </source>
</evidence>
<name>A0A9N9RYS5_9DIPT</name>
<feature type="region of interest" description="Disordered" evidence="3">
    <location>
        <begin position="648"/>
        <end position="671"/>
    </location>
</feature>
<dbReference type="EMBL" id="OU895879">
    <property type="protein sequence ID" value="CAG9807845.1"/>
    <property type="molecule type" value="Genomic_DNA"/>
</dbReference>
<dbReference type="SUPFAM" id="SSF50978">
    <property type="entry name" value="WD40 repeat-like"/>
    <property type="match status" value="1"/>
</dbReference>
<reference evidence="4" key="1">
    <citation type="submission" date="2022-01" db="EMBL/GenBank/DDBJ databases">
        <authorList>
            <person name="King R."/>
        </authorList>
    </citation>
    <scope>NUCLEOTIDE SEQUENCE</scope>
</reference>
<dbReference type="Pfam" id="PF00400">
    <property type="entry name" value="WD40"/>
    <property type="match status" value="2"/>
</dbReference>
<dbReference type="InterPro" id="IPR051362">
    <property type="entry name" value="WD_repeat_creC_regulators"/>
</dbReference>
<gene>
    <name evidence="4" type="ORF">CHIRRI_LOCUS10691</name>
</gene>
<dbReference type="PANTHER" id="PTHR14107">
    <property type="entry name" value="WD REPEAT PROTEIN"/>
    <property type="match status" value="1"/>
</dbReference>
<keyword evidence="1" id="KW-0853">WD repeat</keyword>